<comment type="caution">
    <text evidence="15">The sequence shown here is derived from an EMBL/GenBank/DDBJ whole genome shotgun (WGS) entry which is preliminary data.</text>
</comment>
<dbReference type="EMBL" id="JAKOGI010002690">
    <property type="protein sequence ID" value="KAJ8421515.1"/>
    <property type="molecule type" value="Genomic_DNA"/>
</dbReference>
<dbReference type="FunFam" id="3.30.200.20:FF:000307">
    <property type="entry name" value="pollen receptor-like kinase 1"/>
    <property type="match status" value="1"/>
</dbReference>
<evidence type="ECO:0000313" key="15">
    <source>
        <dbReference type="EMBL" id="KAJ8421515.1"/>
    </source>
</evidence>
<dbReference type="Proteomes" id="UP001153076">
    <property type="component" value="Unassembled WGS sequence"/>
</dbReference>
<dbReference type="InterPro" id="IPR032675">
    <property type="entry name" value="LRR_dom_sf"/>
</dbReference>
<feature type="region of interest" description="Disordered" evidence="11">
    <location>
        <begin position="314"/>
        <end position="361"/>
    </location>
</feature>
<dbReference type="Gene3D" id="3.30.200.20">
    <property type="entry name" value="Phosphorylase Kinase, domain 1"/>
    <property type="match status" value="1"/>
</dbReference>
<feature type="compositionally biased region" description="Polar residues" evidence="11">
    <location>
        <begin position="673"/>
        <end position="692"/>
    </location>
</feature>
<dbReference type="InterPro" id="IPR046959">
    <property type="entry name" value="PRK1-6/SRF4-like"/>
</dbReference>
<organism evidence="15 16">
    <name type="scientific">Carnegiea gigantea</name>
    <dbReference type="NCBI Taxonomy" id="171969"/>
    <lineage>
        <taxon>Eukaryota</taxon>
        <taxon>Viridiplantae</taxon>
        <taxon>Streptophyta</taxon>
        <taxon>Embryophyta</taxon>
        <taxon>Tracheophyta</taxon>
        <taxon>Spermatophyta</taxon>
        <taxon>Magnoliopsida</taxon>
        <taxon>eudicotyledons</taxon>
        <taxon>Gunneridae</taxon>
        <taxon>Pentapetalae</taxon>
        <taxon>Caryophyllales</taxon>
        <taxon>Cactineae</taxon>
        <taxon>Cactaceae</taxon>
        <taxon>Cactoideae</taxon>
        <taxon>Echinocereeae</taxon>
        <taxon>Carnegiea</taxon>
    </lineage>
</organism>
<feature type="compositionally biased region" description="Low complexity" evidence="11">
    <location>
        <begin position="264"/>
        <end position="276"/>
    </location>
</feature>
<evidence type="ECO:0000256" key="5">
    <source>
        <dbReference type="ARBA" id="ARBA00022737"/>
    </source>
</evidence>
<dbReference type="Pfam" id="PF08263">
    <property type="entry name" value="LRRNT_2"/>
    <property type="match status" value="1"/>
</dbReference>
<evidence type="ECO:0000256" key="4">
    <source>
        <dbReference type="ARBA" id="ARBA00022729"/>
    </source>
</evidence>
<dbReference type="PANTHER" id="PTHR48007:SF67">
    <property type="entry name" value="POLLEN RECEPTOR-LIKE KINASE 1"/>
    <property type="match status" value="1"/>
</dbReference>
<dbReference type="Pfam" id="PF07714">
    <property type="entry name" value="PK_Tyr_Ser-Thr"/>
    <property type="match status" value="1"/>
</dbReference>
<dbReference type="SUPFAM" id="SSF56112">
    <property type="entry name" value="Protein kinase-like (PK-like)"/>
    <property type="match status" value="1"/>
</dbReference>
<dbReference type="Pfam" id="PF13855">
    <property type="entry name" value="LRR_8"/>
    <property type="match status" value="1"/>
</dbReference>
<dbReference type="InterPro" id="IPR001245">
    <property type="entry name" value="Ser-Thr/Tyr_kinase_cat_dom"/>
</dbReference>
<keyword evidence="10" id="KW-0325">Glycoprotein</keyword>
<evidence type="ECO:0000259" key="14">
    <source>
        <dbReference type="PROSITE" id="PS50011"/>
    </source>
</evidence>
<evidence type="ECO:0000256" key="13">
    <source>
        <dbReference type="SAM" id="SignalP"/>
    </source>
</evidence>
<dbReference type="AlphaFoldDB" id="A0A9Q1GM38"/>
<comment type="subcellular location">
    <subcellularLocation>
        <location evidence="1">Membrane</location>
    </subcellularLocation>
</comment>
<feature type="compositionally biased region" description="Basic residues" evidence="11">
    <location>
        <begin position="327"/>
        <end position="337"/>
    </location>
</feature>
<protein>
    <recommendedName>
        <fullName evidence="14">Protein kinase domain-containing protein</fullName>
    </recommendedName>
</protein>
<dbReference type="InterPro" id="IPR001611">
    <property type="entry name" value="Leu-rich_rpt"/>
</dbReference>
<dbReference type="OrthoDB" id="418615at2759"/>
<keyword evidence="9 12" id="KW-0472">Membrane</keyword>
<dbReference type="PANTHER" id="PTHR48007">
    <property type="entry name" value="LEUCINE-RICH REPEAT RECEPTOR-LIKE PROTEIN KINASE PXC1"/>
    <property type="match status" value="1"/>
</dbReference>
<dbReference type="InterPro" id="IPR013210">
    <property type="entry name" value="LRR_N_plant-typ"/>
</dbReference>
<reference evidence="15" key="1">
    <citation type="submission" date="2022-04" db="EMBL/GenBank/DDBJ databases">
        <title>Carnegiea gigantea Genome sequencing and assembly v2.</title>
        <authorList>
            <person name="Copetti D."/>
            <person name="Sanderson M.J."/>
            <person name="Burquez A."/>
            <person name="Wojciechowski M.F."/>
        </authorList>
    </citation>
    <scope>NUCLEOTIDE SEQUENCE</scope>
    <source>
        <strain evidence="15">SGP5-SGP5p</strain>
        <tissue evidence="15">Aerial part</tissue>
    </source>
</reference>
<evidence type="ECO:0000256" key="12">
    <source>
        <dbReference type="SAM" id="Phobius"/>
    </source>
</evidence>
<feature type="region of interest" description="Disordered" evidence="11">
    <location>
        <begin position="661"/>
        <end position="692"/>
    </location>
</feature>
<dbReference type="InterPro" id="IPR000719">
    <property type="entry name" value="Prot_kinase_dom"/>
</dbReference>
<evidence type="ECO:0000256" key="8">
    <source>
        <dbReference type="ARBA" id="ARBA00022989"/>
    </source>
</evidence>
<feature type="domain" description="Protein kinase" evidence="14">
    <location>
        <begin position="384"/>
        <end position="654"/>
    </location>
</feature>
<evidence type="ECO:0000256" key="11">
    <source>
        <dbReference type="SAM" id="MobiDB-lite"/>
    </source>
</evidence>
<dbReference type="Gene3D" id="1.10.510.10">
    <property type="entry name" value="Transferase(Phosphotransferase) domain 1"/>
    <property type="match status" value="1"/>
</dbReference>
<name>A0A9Q1GM38_9CARY</name>
<dbReference type="FunFam" id="3.80.10.10:FF:000400">
    <property type="entry name" value="Nuclear pore complex protein NUP107"/>
    <property type="match status" value="1"/>
</dbReference>
<dbReference type="PROSITE" id="PS50011">
    <property type="entry name" value="PROTEIN_KINASE_DOM"/>
    <property type="match status" value="1"/>
</dbReference>
<evidence type="ECO:0000256" key="3">
    <source>
        <dbReference type="ARBA" id="ARBA00022692"/>
    </source>
</evidence>
<feature type="compositionally biased region" description="Polar residues" evidence="11">
    <location>
        <begin position="236"/>
        <end position="245"/>
    </location>
</feature>
<keyword evidence="4 13" id="KW-0732">Signal</keyword>
<keyword evidence="8 12" id="KW-1133">Transmembrane helix</keyword>
<keyword evidence="5" id="KW-0677">Repeat</keyword>
<dbReference type="SUPFAM" id="SSF52058">
    <property type="entry name" value="L domain-like"/>
    <property type="match status" value="1"/>
</dbReference>
<keyword evidence="6" id="KW-0547">Nucleotide-binding</keyword>
<evidence type="ECO:0000256" key="9">
    <source>
        <dbReference type="ARBA" id="ARBA00023136"/>
    </source>
</evidence>
<evidence type="ECO:0000256" key="1">
    <source>
        <dbReference type="ARBA" id="ARBA00004370"/>
    </source>
</evidence>
<evidence type="ECO:0000256" key="7">
    <source>
        <dbReference type="ARBA" id="ARBA00022840"/>
    </source>
</evidence>
<evidence type="ECO:0000313" key="16">
    <source>
        <dbReference type="Proteomes" id="UP001153076"/>
    </source>
</evidence>
<feature type="chain" id="PRO_5040207833" description="Protein kinase domain-containing protein" evidence="13">
    <location>
        <begin position="26"/>
        <end position="692"/>
    </location>
</feature>
<feature type="transmembrane region" description="Helical" evidence="12">
    <location>
        <begin position="283"/>
        <end position="307"/>
    </location>
</feature>
<accession>A0A9Q1GM38</accession>
<evidence type="ECO:0000256" key="10">
    <source>
        <dbReference type="ARBA" id="ARBA00023180"/>
    </source>
</evidence>
<dbReference type="GO" id="GO:0004672">
    <property type="term" value="F:protein kinase activity"/>
    <property type="evidence" value="ECO:0007669"/>
    <property type="project" value="InterPro"/>
</dbReference>
<keyword evidence="3 12" id="KW-0812">Transmembrane</keyword>
<dbReference type="InterPro" id="IPR011009">
    <property type="entry name" value="Kinase-like_dom_sf"/>
</dbReference>
<keyword evidence="7" id="KW-0067">ATP-binding</keyword>
<sequence length="692" mass="76325">MATKPYYRALSFVIVLIFHSSFSYSAPSSSSDTTATLLKFKEGLKDENGALSSWNPSTPPCFGIKNNWAGIICSRAGSVWGLRLENMGLSGSIDADSLYGLSKLRSISVMNNSFGGPMPDFKKLKLLRALFLSNNKFEGNIDPSAFEGMRRLRKVELANNKFTGKIPNSLVKLNKLVEMRLEGNQFQGSIPDFAAAKNLKNFNVSNNQFEGSIPVSLARFDPSVFAGNKELCGSSMDTCSPPKQISSTLRLPPPSTPPPPPSESPLGGASSPPLPMSSSGKPIPIVAIVSGVVIAMALAILVILMVLRNRCDKHEDNGTTKVSRALSQHHRKSAARKKNIECPDEGSHHSMSSSGSRHSKITDSGKLTFIKEDRERFDLPDLLKAAAEILGSGCFGSSYKATLSNGSAVVVKRFKQMNNVGREEFQEHMRRLGRLSHPNLLPLVAYYYRREEKLFITDPIIPKGSLAFLLHGQNRGKRTLDWPTRLKAIKGVARGLSYLYKELHCLIAPHGHLKSSNVLLNESFEPILSDYGLIPLINQESTHQLMVAYKSPEYIKTGRITKKTDVWALGILIIEILTGKSPSAYLKQGNHEVDMESWVSSMVKDGFDKNIGETTTKNNQGEMQKLLDIGRACCENEAEKRLDIKEACDQIEEIREGENIISNEENDDFYSTVPDTRSSRGTSDEFTTVSIN</sequence>
<dbReference type="GO" id="GO:0016020">
    <property type="term" value="C:membrane"/>
    <property type="evidence" value="ECO:0007669"/>
    <property type="project" value="UniProtKB-SubCell"/>
</dbReference>
<feature type="compositionally biased region" description="Pro residues" evidence="11">
    <location>
        <begin position="251"/>
        <end position="263"/>
    </location>
</feature>
<proteinExistence type="predicted"/>
<dbReference type="GO" id="GO:0005524">
    <property type="term" value="F:ATP binding"/>
    <property type="evidence" value="ECO:0007669"/>
    <property type="project" value="UniProtKB-KW"/>
</dbReference>
<keyword evidence="16" id="KW-1185">Reference proteome</keyword>
<feature type="region of interest" description="Disordered" evidence="11">
    <location>
        <begin position="236"/>
        <end position="276"/>
    </location>
</feature>
<evidence type="ECO:0000256" key="6">
    <source>
        <dbReference type="ARBA" id="ARBA00022741"/>
    </source>
</evidence>
<dbReference type="Gene3D" id="3.80.10.10">
    <property type="entry name" value="Ribonuclease Inhibitor"/>
    <property type="match status" value="2"/>
</dbReference>
<keyword evidence="2" id="KW-0433">Leucine-rich repeat</keyword>
<evidence type="ECO:0000256" key="2">
    <source>
        <dbReference type="ARBA" id="ARBA00022614"/>
    </source>
</evidence>
<feature type="signal peptide" evidence="13">
    <location>
        <begin position="1"/>
        <end position="25"/>
    </location>
</feature>
<gene>
    <name evidence="15" type="ORF">Cgig2_020736</name>
</gene>
<dbReference type="Pfam" id="PF00560">
    <property type="entry name" value="LRR_1"/>
    <property type="match status" value="1"/>
</dbReference>
<feature type="compositionally biased region" description="Basic and acidic residues" evidence="11">
    <location>
        <begin position="338"/>
        <end position="348"/>
    </location>
</feature>